<reference evidence="2 3" key="1">
    <citation type="submission" date="2019-03" db="EMBL/GenBank/DDBJ databases">
        <title>Deep-cultivation of Planctomycetes and their phenomic and genomic characterization uncovers novel biology.</title>
        <authorList>
            <person name="Wiegand S."/>
            <person name="Jogler M."/>
            <person name="Boedeker C."/>
            <person name="Pinto D."/>
            <person name="Vollmers J."/>
            <person name="Rivas-Marin E."/>
            <person name="Kohn T."/>
            <person name="Peeters S.H."/>
            <person name="Heuer A."/>
            <person name="Rast P."/>
            <person name="Oberbeckmann S."/>
            <person name="Bunk B."/>
            <person name="Jeske O."/>
            <person name="Meyerdierks A."/>
            <person name="Storesund J.E."/>
            <person name="Kallscheuer N."/>
            <person name="Luecker S."/>
            <person name="Lage O.M."/>
            <person name="Pohl T."/>
            <person name="Merkel B.J."/>
            <person name="Hornburger P."/>
            <person name="Mueller R.-W."/>
            <person name="Bruemmer F."/>
            <person name="Labrenz M."/>
            <person name="Spormann A.M."/>
            <person name="Op den Camp H."/>
            <person name="Overmann J."/>
            <person name="Amann R."/>
            <person name="Jetten M.S.M."/>
            <person name="Mascher T."/>
            <person name="Medema M.H."/>
            <person name="Devos D.P."/>
            <person name="Kaster A.-K."/>
            <person name="Ovreas L."/>
            <person name="Rohde M."/>
            <person name="Galperin M.Y."/>
            <person name="Jogler C."/>
        </authorList>
    </citation>
    <scope>NUCLEOTIDE SEQUENCE [LARGE SCALE GENOMIC DNA]</scope>
    <source>
        <strain evidence="2 3">V202</strain>
    </source>
</reference>
<name>A0A517WV30_9PLAN</name>
<evidence type="ECO:0000313" key="2">
    <source>
        <dbReference type="EMBL" id="QDU09104.1"/>
    </source>
</evidence>
<proteinExistence type="predicted"/>
<evidence type="ECO:0000256" key="1">
    <source>
        <dbReference type="SAM" id="MobiDB-lite"/>
    </source>
</evidence>
<dbReference type="Proteomes" id="UP000318384">
    <property type="component" value="Chromosome"/>
</dbReference>
<sequence>MTNQIMDELRNGLVPASNSVELINAVVDRLLELNIDLQEVSLDEMKTLMSSASSLKAKENLQNRSRHSSGCAIAS</sequence>
<dbReference type="AlphaFoldDB" id="A0A517WV30"/>
<dbReference type="OrthoDB" id="283418at2"/>
<dbReference type="RefSeq" id="WP_145174785.1">
    <property type="nucleotide sequence ID" value="NZ_CP037422.1"/>
</dbReference>
<keyword evidence="3" id="KW-1185">Reference proteome</keyword>
<evidence type="ECO:0000313" key="3">
    <source>
        <dbReference type="Proteomes" id="UP000318384"/>
    </source>
</evidence>
<feature type="region of interest" description="Disordered" evidence="1">
    <location>
        <begin position="54"/>
        <end position="75"/>
    </location>
</feature>
<accession>A0A517WV30</accession>
<protein>
    <submittedName>
        <fullName evidence="2">Uncharacterized protein</fullName>
    </submittedName>
</protein>
<organism evidence="2 3">
    <name type="scientific">Gimesia aquarii</name>
    <dbReference type="NCBI Taxonomy" id="2527964"/>
    <lineage>
        <taxon>Bacteria</taxon>
        <taxon>Pseudomonadati</taxon>
        <taxon>Planctomycetota</taxon>
        <taxon>Planctomycetia</taxon>
        <taxon>Planctomycetales</taxon>
        <taxon>Planctomycetaceae</taxon>
        <taxon>Gimesia</taxon>
    </lineage>
</organism>
<dbReference type="EMBL" id="CP037422">
    <property type="protein sequence ID" value="QDU09104.1"/>
    <property type="molecule type" value="Genomic_DNA"/>
</dbReference>
<gene>
    <name evidence="2" type="ORF">V202x_24760</name>
</gene>